<gene>
    <name evidence="20" type="ORF">KC01_LOCUS38399</name>
</gene>
<accession>A0AAV2MF76</accession>
<reference evidence="20 21" key="1">
    <citation type="submission" date="2024-04" db="EMBL/GenBank/DDBJ databases">
        <authorList>
            <person name="Waldvogel A.-M."/>
            <person name="Schoenle A."/>
        </authorList>
    </citation>
    <scope>NUCLEOTIDE SEQUENCE [LARGE SCALE GENOMIC DNA]</scope>
</reference>
<evidence type="ECO:0000256" key="7">
    <source>
        <dbReference type="ARBA" id="ARBA00022722"/>
    </source>
</evidence>
<dbReference type="EC" id="3.1.22.1" evidence="4"/>
<dbReference type="PANTHER" id="PTHR10858:SF9">
    <property type="entry name" value="DEOXYRIBONUCLEASE-2-ALPHA"/>
    <property type="match status" value="1"/>
</dbReference>
<keyword evidence="6" id="KW-0053">Apoptosis</keyword>
<evidence type="ECO:0000256" key="4">
    <source>
        <dbReference type="ARBA" id="ARBA00012036"/>
    </source>
</evidence>
<evidence type="ECO:0000256" key="10">
    <source>
        <dbReference type="ARBA" id="ARBA00022801"/>
    </source>
</evidence>
<comment type="subcellular location">
    <subcellularLocation>
        <location evidence="2">Lysosome</location>
    </subcellularLocation>
</comment>
<evidence type="ECO:0000256" key="3">
    <source>
        <dbReference type="ARBA" id="ARBA00007527"/>
    </source>
</evidence>
<dbReference type="InterPro" id="IPR004947">
    <property type="entry name" value="DNase_II"/>
</dbReference>
<proteinExistence type="inferred from homology"/>
<evidence type="ECO:0000256" key="18">
    <source>
        <dbReference type="ARBA" id="ARBA00045381"/>
    </source>
</evidence>
<dbReference type="AlphaFoldDB" id="A0AAV2MF76"/>
<comment type="similarity">
    <text evidence="3">Belongs to the DNase II family.</text>
</comment>
<evidence type="ECO:0000256" key="11">
    <source>
        <dbReference type="ARBA" id="ARBA00023157"/>
    </source>
</evidence>
<dbReference type="Proteomes" id="UP001497482">
    <property type="component" value="Chromosome 7"/>
</dbReference>
<organism evidence="20 21">
    <name type="scientific">Knipowitschia caucasica</name>
    <name type="common">Caucasian dwarf goby</name>
    <name type="synonym">Pomatoschistus caucasicus</name>
    <dbReference type="NCBI Taxonomy" id="637954"/>
    <lineage>
        <taxon>Eukaryota</taxon>
        <taxon>Metazoa</taxon>
        <taxon>Chordata</taxon>
        <taxon>Craniata</taxon>
        <taxon>Vertebrata</taxon>
        <taxon>Euteleostomi</taxon>
        <taxon>Actinopterygii</taxon>
        <taxon>Neopterygii</taxon>
        <taxon>Teleostei</taxon>
        <taxon>Neoteleostei</taxon>
        <taxon>Acanthomorphata</taxon>
        <taxon>Gobiaria</taxon>
        <taxon>Gobiiformes</taxon>
        <taxon>Gobioidei</taxon>
        <taxon>Gobiidae</taxon>
        <taxon>Gobiinae</taxon>
        <taxon>Knipowitschia</taxon>
    </lineage>
</organism>
<keyword evidence="8" id="KW-0732">Signal</keyword>
<keyword evidence="10" id="KW-0378">Hydrolase</keyword>
<keyword evidence="12" id="KW-0325">Glycoprotein</keyword>
<evidence type="ECO:0000256" key="8">
    <source>
        <dbReference type="ARBA" id="ARBA00022729"/>
    </source>
</evidence>
<protein>
    <recommendedName>
        <fullName evidence="14">Deoxyribonuclease-2-alpha</fullName>
        <ecNumber evidence="4">3.1.22.1</ecNumber>
    </recommendedName>
    <alternativeName>
        <fullName evidence="15">Acid DNase</fullName>
    </alternativeName>
    <alternativeName>
        <fullName evidence="17">Deoxyribonuclease II alpha</fullName>
    </alternativeName>
    <alternativeName>
        <fullName evidence="16">Lysosomal DNase II</fullName>
    </alternativeName>
</protein>
<evidence type="ECO:0000256" key="19">
    <source>
        <dbReference type="SAM" id="MobiDB-lite"/>
    </source>
</evidence>
<name>A0AAV2MF76_KNICA</name>
<keyword evidence="11" id="KW-1015">Disulfide bond</keyword>
<dbReference type="GO" id="GO:0006309">
    <property type="term" value="P:apoptotic DNA fragmentation"/>
    <property type="evidence" value="ECO:0007669"/>
    <property type="project" value="TreeGrafter"/>
</dbReference>
<keyword evidence="7" id="KW-0540">Nuclease</keyword>
<comment type="catalytic activity">
    <reaction evidence="1">
        <text>Endonucleolytic cleavage to nucleoside 3'-phosphates and 3'-phosphooligonucleotide end-products.</text>
        <dbReference type="EC" id="3.1.22.1"/>
    </reaction>
</comment>
<keyword evidence="9" id="KW-0255">Endonuclease</keyword>
<sequence length="368" mass="39978">MLLLLLLPPGGDAAAPISCYNDRGAPVDWFYVYKLPRQVEGVEGVEGEEGLRYLLLEKDSEQWAEGAVDINNTRGAVGRTVDQLYSQSSDVAYVLYNDQSPVESSAAQRSSGHTKGVVVLDKGQGFWLVHSTPHFPPPRQTGNYSYPETGLHYGQSFLCVTFPLERFQTIGEQLHINQPHVFDCHLPEALASLVPALASLCPTPPYPQRPHPPPLTPTPSNRSVVLSSSQGTHFISFAKGADFNDDLYHGWVSPSLCSPLLVQFWVRSSGVLPSDCSGDWAVLNVQQLSPGGVSFPSSRDHSKWAVSPQGQGQGQEPGGWVCVGDINRNQAEEHRGGGTVCVQDPHVWKAYRSAAELCEDCGGHSSTC</sequence>
<evidence type="ECO:0000256" key="1">
    <source>
        <dbReference type="ARBA" id="ARBA00000447"/>
    </source>
</evidence>
<evidence type="ECO:0000256" key="9">
    <source>
        <dbReference type="ARBA" id="ARBA00022759"/>
    </source>
</evidence>
<evidence type="ECO:0000313" key="20">
    <source>
        <dbReference type="EMBL" id="CAL1612027.1"/>
    </source>
</evidence>
<evidence type="ECO:0000256" key="6">
    <source>
        <dbReference type="ARBA" id="ARBA00022703"/>
    </source>
</evidence>
<dbReference type="GO" id="GO:0005764">
    <property type="term" value="C:lysosome"/>
    <property type="evidence" value="ECO:0007669"/>
    <property type="project" value="UniProtKB-SubCell"/>
</dbReference>
<evidence type="ECO:0000313" key="21">
    <source>
        <dbReference type="Proteomes" id="UP001497482"/>
    </source>
</evidence>
<evidence type="ECO:0000256" key="12">
    <source>
        <dbReference type="ARBA" id="ARBA00023180"/>
    </source>
</evidence>
<evidence type="ECO:0000256" key="17">
    <source>
        <dbReference type="ARBA" id="ARBA00043033"/>
    </source>
</evidence>
<keyword evidence="13" id="KW-0458">Lysosome</keyword>
<evidence type="ECO:0000256" key="13">
    <source>
        <dbReference type="ARBA" id="ARBA00023228"/>
    </source>
</evidence>
<feature type="region of interest" description="Disordered" evidence="19">
    <location>
        <begin position="299"/>
        <end position="318"/>
    </location>
</feature>
<evidence type="ECO:0000256" key="2">
    <source>
        <dbReference type="ARBA" id="ARBA00004371"/>
    </source>
</evidence>
<evidence type="ECO:0000256" key="15">
    <source>
        <dbReference type="ARBA" id="ARBA00041393"/>
    </source>
</evidence>
<dbReference type="Pfam" id="PF03265">
    <property type="entry name" value="DNase_II"/>
    <property type="match status" value="1"/>
</dbReference>
<evidence type="ECO:0000256" key="16">
    <source>
        <dbReference type="ARBA" id="ARBA00041918"/>
    </source>
</evidence>
<comment type="function">
    <text evidence="18">Hydrolyzes DNA under acidic conditions with a preference for double-stranded DNA. Plays a major role in the clearance of nucleic acids generated through apoptosis, hence preventing autoinflammation. Necessary for proper fetal development and for definitive erythropoiesis in fetal liver and bone marrow, where it degrades nuclear DNA expelled from erythroid precursor cells.</text>
</comment>
<dbReference type="PANTHER" id="PTHR10858">
    <property type="entry name" value="DEOXYRIBONUCLEASE II"/>
    <property type="match status" value="1"/>
</dbReference>
<evidence type="ECO:0000256" key="5">
    <source>
        <dbReference type="ARBA" id="ARBA00022473"/>
    </source>
</evidence>
<dbReference type="GO" id="GO:0004531">
    <property type="term" value="F:deoxyribonuclease II activity"/>
    <property type="evidence" value="ECO:0007669"/>
    <property type="project" value="UniProtKB-EC"/>
</dbReference>
<evidence type="ECO:0000256" key="14">
    <source>
        <dbReference type="ARBA" id="ARBA00039868"/>
    </source>
</evidence>
<dbReference type="EMBL" id="OZ035829">
    <property type="protein sequence ID" value="CAL1612027.1"/>
    <property type="molecule type" value="Genomic_DNA"/>
</dbReference>
<keyword evidence="21" id="KW-1185">Reference proteome</keyword>
<keyword evidence="5" id="KW-0217">Developmental protein</keyword>